<dbReference type="InterPro" id="IPR052407">
    <property type="entry name" value="BTB_POZ_domain_cont_9"/>
</dbReference>
<dbReference type="SUPFAM" id="SSF54695">
    <property type="entry name" value="POZ domain"/>
    <property type="match status" value="1"/>
</dbReference>
<name>A0A7I4YR17_HAECO</name>
<dbReference type="OrthoDB" id="5834576at2759"/>
<evidence type="ECO:0000313" key="3">
    <source>
        <dbReference type="WBParaSite" id="HCON_00135560-00001"/>
    </source>
</evidence>
<dbReference type="SMART" id="SM00875">
    <property type="entry name" value="BACK"/>
    <property type="match status" value="1"/>
</dbReference>
<dbReference type="InterPro" id="IPR011333">
    <property type="entry name" value="SKP1/BTB/POZ_sf"/>
</dbReference>
<dbReference type="PANTHER" id="PTHR46306:SF1">
    <property type="entry name" value="BTB_POZ DOMAIN-CONTAINING PROTEIN 9"/>
    <property type="match status" value="1"/>
</dbReference>
<sequence>MSGDNALKSNVPPKVIDKKDSTPFEIDHTGFVSKSTASMFLSPDLSDVTFVVEEKEFPAHKFLLVAQSKYFRAMFLGGLKESNEDKVVLKETNSSAFHALLKYIYTGKLSMDGCERGHIMEILKIAHKYGFDELVKAVADYLKTILDSNNVCEILNFSRLYPLPGLTMACIAFAERNTQQVLTSQGFLQLPVSGVTSLLSPYRFHLCAITVFRAVRRWIMAHKDLEGKY</sequence>
<evidence type="ECO:0000313" key="2">
    <source>
        <dbReference type="Proteomes" id="UP000025227"/>
    </source>
</evidence>
<dbReference type="CDD" id="cd18287">
    <property type="entry name" value="BTB_POZ_BTBD9"/>
    <property type="match status" value="1"/>
</dbReference>
<dbReference type="PROSITE" id="PS50097">
    <property type="entry name" value="BTB"/>
    <property type="match status" value="1"/>
</dbReference>
<dbReference type="Pfam" id="PF00651">
    <property type="entry name" value="BTB"/>
    <property type="match status" value="1"/>
</dbReference>
<dbReference type="GO" id="GO:0050804">
    <property type="term" value="P:modulation of chemical synaptic transmission"/>
    <property type="evidence" value="ECO:0007669"/>
    <property type="project" value="TreeGrafter"/>
</dbReference>
<dbReference type="AlphaFoldDB" id="A0A7I4YR17"/>
<dbReference type="WBParaSite" id="HCON_00135560-00001">
    <property type="protein sequence ID" value="HCON_00135560-00001"/>
    <property type="gene ID" value="HCON_00135560"/>
</dbReference>
<feature type="domain" description="BTB" evidence="1">
    <location>
        <begin position="46"/>
        <end position="113"/>
    </location>
</feature>
<dbReference type="Pfam" id="PF07707">
    <property type="entry name" value="BACK"/>
    <property type="match status" value="1"/>
</dbReference>
<dbReference type="InterPro" id="IPR011705">
    <property type="entry name" value="BACK"/>
</dbReference>
<evidence type="ECO:0000259" key="1">
    <source>
        <dbReference type="PROSITE" id="PS50097"/>
    </source>
</evidence>
<dbReference type="GO" id="GO:0048512">
    <property type="term" value="P:circadian behavior"/>
    <property type="evidence" value="ECO:0007669"/>
    <property type="project" value="TreeGrafter"/>
</dbReference>
<organism evidence="2 3">
    <name type="scientific">Haemonchus contortus</name>
    <name type="common">Barber pole worm</name>
    <dbReference type="NCBI Taxonomy" id="6289"/>
    <lineage>
        <taxon>Eukaryota</taxon>
        <taxon>Metazoa</taxon>
        <taxon>Ecdysozoa</taxon>
        <taxon>Nematoda</taxon>
        <taxon>Chromadorea</taxon>
        <taxon>Rhabditida</taxon>
        <taxon>Rhabditina</taxon>
        <taxon>Rhabditomorpha</taxon>
        <taxon>Strongyloidea</taxon>
        <taxon>Trichostrongylidae</taxon>
        <taxon>Haemonchus</taxon>
    </lineage>
</organism>
<dbReference type="GO" id="GO:0008344">
    <property type="term" value="P:adult locomotory behavior"/>
    <property type="evidence" value="ECO:0007669"/>
    <property type="project" value="TreeGrafter"/>
</dbReference>
<accession>A0A7I4YR17</accession>
<dbReference type="SMART" id="SM00225">
    <property type="entry name" value="BTB"/>
    <property type="match status" value="1"/>
</dbReference>
<keyword evidence="2" id="KW-1185">Reference proteome</keyword>
<dbReference type="Gene3D" id="1.25.40.420">
    <property type="match status" value="1"/>
</dbReference>
<dbReference type="GO" id="GO:0005737">
    <property type="term" value="C:cytoplasm"/>
    <property type="evidence" value="ECO:0007669"/>
    <property type="project" value="TreeGrafter"/>
</dbReference>
<dbReference type="Gene3D" id="3.30.710.10">
    <property type="entry name" value="Potassium Channel Kv1.1, Chain A"/>
    <property type="match status" value="1"/>
</dbReference>
<reference evidence="3" key="1">
    <citation type="submission" date="2020-12" db="UniProtKB">
        <authorList>
            <consortium name="WormBaseParasite"/>
        </authorList>
    </citation>
    <scope>IDENTIFICATION</scope>
    <source>
        <strain evidence="3">MHco3</strain>
    </source>
</reference>
<dbReference type="Proteomes" id="UP000025227">
    <property type="component" value="Unplaced"/>
</dbReference>
<dbReference type="InterPro" id="IPR000210">
    <property type="entry name" value="BTB/POZ_dom"/>
</dbReference>
<proteinExistence type="predicted"/>
<dbReference type="PANTHER" id="PTHR46306">
    <property type="entry name" value="BTB/POZ DOMAIN-CONTAINING PROTEIN 9"/>
    <property type="match status" value="1"/>
</dbReference>
<dbReference type="OMA" id="CERGHIM"/>
<protein>
    <submittedName>
        <fullName evidence="3">BTB domain-containing protein</fullName>
    </submittedName>
</protein>